<dbReference type="SUPFAM" id="SSF50978">
    <property type="entry name" value="WD40 repeat-like"/>
    <property type="match status" value="1"/>
</dbReference>
<protein>
    <recommendedName>
        <fullName evidence="5">RING-type E3 ubiquitin transferase</fullName>
        <ecNumber evidence="5">2.3.2.27</ecNumber>
    </recommendedName>
</protein>
<dbReference type="PROSITE" id="PS50089">
    <property type="entry name" value="ZF_RING_2"/>
    <property type="match status" value="1"/>
</dbReference>
<feature type="coiled-coil region" evidence="17">
    <location>
        <begin position="241"/>
        <end position="296"/>
    </location>
</feature>
<organism evidence="19 20">
    <name type="scientific">Henosepilachna vigintioctopunctata</name>
    <dbReference type="NCBI Taxonomy" id="420089"/>
    <lineage>
        <taxon>Eukaryota</taxon>
        <taxon>Metazoa</taxon>
        <taxon>Ecdysozoa</taxon>
        <taxon>Arthropoda</taxon>
        <taxon>Hexapoda</taxon>
        <taxon>Insecta</taxon>
        <taxon>Pterygota</taxon>
        <taxon>Neoptera</taxon>
        <taxon>Endopterygota</taxon>
        <taxon>Coleoptera</taxon>
        <taxon>Polyphaga</taxon>
        <taxon>Cucujiformia</taxon>
        <taxon>Coccinelloidea</taxon>
        <taxon>Coccinellidae</taxon>
        <taxon>Epilachninae</taxon>
        <taxon>Epilachnini</taxon>
        <taxon>Henosepilachna</taxon>
    </lineage>
</organism>
<reference evidence="19 20" key="1">
    <citation type="submission" date="2023-03" db="EMBL/GenBank/DDBJ databases">
        <title>Genome insight into feeding habits of ladybird beetles.</title>
        <authorList>
            <person name="Li H.-S."/>
            <person name="Huang Y.-H."/>
            <person name="Pang H."/>
        </authorList>
    </citation>
    <scope>NUCLEOTIDE SEQUENCE [LARGE SCALE GENOMIC DNA]</scope>
    <source>
        <strain evidence="19">SYSU_2023b</strain>
        <tissue evidence="19">Whole body</tissue>
    </source>
</reference>
<evidence type="ECO:0000313" key="20">
    <source>
        <dbReference type="Proteomes" id="UP001431783"/>
    </source>
</evidence>
<dbReference type="GO" id="GO:0008270">
    <property type="term" value="F:zinc ion binding"/>
    <property type="evidence" value="ECO:0007669"/>
    <property type="project" value="UniProtKB-KW"/>
</dbReference>
<gene>
    <name evidence="19" type="ORF">WA026_020937</name>
</gene>
<dbReference type="SMART" id="SM00320">
    <property type="entry name" value="WD40"/>
    <property type="match status" value="2"/>
</dbReference>
<evidence type="ECO:0000256" key="11">
    <source>
        <dbReference type="ARBA" id="ARBA00022771"/>
    </source>
</evidence>
<evidence type="ECO:0000313" key="19">
    <source>
        <dbReference type="EMBL" id="KAK9882416.1"/>
    </source>
</evidence>
<feature type="domain" description="RING-type" evidence="18">
    <location>
        <begin position="179"/>
        <end position="224"/>
    </location>
</feature>
<evidence type="ECO:0000256" key="7">
    <source>
        <dbReference type="ARBA" id="ARBA00022574"/>
    </source>
</evidence>
<dbReference type="PANTHER" id="PTHR16047">
    <property type="entry name" value="RFWD3 PROTEIN"/>
    <property type="match status" value="1"/>
</dbReference>
<dbReference type="Pfam" id="PF13639">
    <property type="entry name" value="zf-RING_2"/>
    <property type="match status" value="1"/>
</dbReference>
<evidence type="ECO:0000256" key="14">
    <source>
        <dbReference type="ARBA" id="ARBA00023204"/>
    </source>
</evidence>
<dbReference type="Gene3D" id="3.30.40.10">
    <property type="entry name" value="Zinc/RING finger domain, C3HC4 (zinc finger)"/>
    <property type="match status" value="1"/>
</dbReference>
<comment type="caution">
    <text evidence="19">The sequence shown here is derived from an EMBL/GenBank/DDBJ whole genome shotgun (WGS) entry which is preliminary data.</text>
</comment>
<evidence type="ECO:0000256" key="12">
    <source>
        <dbReference type="ARBA" id="ARBA00022786"/>
    </source>
</evidence>
<evidence type="ECO:0000259" key="18">
    <source>
        <dbReference type="PROSITE" id="PS50089"/>
    </source>
</evidence>
<dbReference type="GO" id="GO:0036297">
    <property type="term" value="P:interstrand cross-link repair"/>
    <property type="evidence" value="ECO:0007669"/>
    <property type="project" value="InterPro"/>
</dbReference>
<dbReference type="GO" id="GO:0016605">
    <property type="term" value="C:PML body"/>
    <property type="evidence" value="ECO:0007669"/>
    <property type="project" value="UniProtKB-SubCell"/>
</dbReference>
<dbReference type="InterPro" id="IPR001680">
    <property type="entry name" value="WD40_rpt"/>
</dbReference>
<dbReference type="SUPFAM" id="SSF57850">
    <property type="entry name" value="RING/U-box"/>
    <property type="match status" value="1"/>
</dbReference>
<evidence type="ECO:0000256" key="13">
    <source>
        <dbReference type="ARBA" id="ARBA00022833"/>
    </source>
</evidence>
<evidence type="ECO:0000256" key="6">
    <source>
        <dbReference type="ARBA" id="ARBA00022490"/>
    </source>
</evidence>
<dbReference type="Gene3D" id="2.130.10.10">
    <property type="entry name" value="YVTN repeat-like/Quinoprotein amine dehydrogenase"/>
    <property type="match status" value="1"/>
</dbReference>
<name>A0AAW1UFG9_9CUCU</name>
<sequence>MERYGLREALMAVDDDIIQDSESDDDYRSGSPTIEIQQAIIAQPLALFNSIHSDEEYSDISAQENVDDDDSESEQIVTIPPMFEIQEAVVAQPIVLLNDIQSVELGSEISVQEIPNDNDDIISVVSSSSALISDSNSASRESTSETDVKLENTETVPIEVLSKKRARSESDNEEDGQLCPICLDNWTNSGEHRICSLKCGHLFGHSCIIRWLQMQTKRSCPTCKKKVMKTDIRFIYAKKLIAVDTSELDEIKQKLDNMIDEKNKMQLELSKFICREHSLNQEIAKLKTQLNTFKNNPLLFSVSSAKMDNSHIKVKLYMDKSLDICHLGGCRVFDTSPNLDLIMANVKSPNPLFPGFGLRKISISQYKPLAFLPLHSGQIRDISFQNSKVLTVSMDKSFKITDSISNSNICSLHQTMPLWSCCWDTLNNNYFYIGTQMGSVFKYDQRNLGGSLSIYTVPGDMSPVVSVAHIPNEPGLLPRDGVVSCKLNSLWFFENISEYISHPLSIDGPFYSMKFDTTSKQLLVSSRPNSRNPNSRHTLAIFKAQEGKVDVNCLHIFESAGLQKHLSRSCFIQGENEYVAAHEESSKMVNLWNINNGMKVTSVAAHEPVLDLNAVSQNGNKFLIGLTEKKMQFYKFV</sequence>
<keyword evidence="11 16" id="KW-0479">Metal-binding</keyword>
<evidence type="ECO:0000256" key="3">
    <source>
        <dbReference type="ARBA" id="ARBA00004496"/>
    </source>
</evidence>
<comment type="subcellular location">
    <subcellularLocation>
        <location evidence="3">Cytoplasm</location>
    </subcellularLocation>
    <subcellularLocation>
        <location evidence="2">Nucleus</location>
        <location evidence="2">PML body</location>
    </subcellularLocation>
</comment>
<dbReference type="EMBL" id="JARQZJ010000075">
    <property type="protein sequence ID" value="KAK9882416.1"/>
    <property type="molecule type" value="Genomic_DNA"/>
</dbReference>
<evidence type="ECO:0000256" key="10">
    <source>
        <dbReference type="ARBA" id="ARBA00022763"/>
    </source>
</evidence>
<dbReference type="AlphaFoldDB" id="A0AAW1UFG9"/>
<accession>A0AAW1UFG9</accession>
<evidence type="ECO:0000256" key="15">
    <source>
        <dbReference type="ARBA" id="ARBA00023242"/>
    </source>
</evidence>
<keyword evidence="17" id="KW-0175">Coiled coil</keyword>
<keyword evidence="11 16" id="KW-0863">Zinc-finger</keyword>
<evidence type="ECO:0000256" key="2">
    <source>
        <dbReference type="ARBA" id="ARBA00004322"/>
    </source>
</evidence>
<evidence type="ECO:0000256" key="9">
    <source>
        <dbReference type="ARBA" id="ARBA00022737"/>
    </source>
</evidence>
<dbReference type="GO" id="GO:0005737">
    <property type="term" value="C:cytoplasm"/>
    <property type="evidence" value="ECO:0007669"/>
    <property type="project" value="UniProtKB-SubCell"/>
</dbReference>
<dbReference type="Proteomes" id="UP001431783">
    <property type="component" value="Unassembled WGS sequence"/>
</dbReference>
<keyword evidence="20" id="KW-1185">Reference proteome</keyword>
<dbReference type="InterPro" id="IPR036322">
    <property type="entry name" value="WD40_repeat_dom_sf"/>
</dbReference>
<dbReference type="PANTHER" id="PTHR16047:SF7">
    <property type="entry name" value="E3 UBIQUITIN-PROTEIN LIGASE RFWD3"/>
    <property type="match status" value="1"/>
</dbReference>
<keyword evidence="9" id="KW-0677">Repeat</keyword>
<dbReference type="Pfam" id="PF23419">
    <property type="entry name" value="WD40_RFWD3"/>
    <property type="match status" value="1"/>
</dbReference>
<keyword evidence="6" id="KW-0963">Cytoplasm</keyword>
<evidence type="ECO:0000256" key="1">
    <source>
        <dbReference type="ARBA" id="ARBA00000900"/>
    </source>
</evidence>
<dbReference type="InterPro" id="IPR037381">
    <property type="entry name" value="RFWD3"/>
</dbReference>
<dbReference type="GO" id="GO:0016567">
    <property type="term" value="P:protein ubiquitination"/>
    <property type="evidence" value="ECO:0007669"/>
    <property type="project" value="InterPro"/>
</dbReference>
<dbReference type="EC" id="2.3.2.27" evidence="5"/>
<evidence type="ECO:0000256" key="4">
    <source>
        <dbReference type="ARBA" id="ARBA00004906"/>
    </source>
</evidence>
<dbReference type="CDD" id="cd16450">
    <property type="entry name" value="mRING-C3HGC3_RFWD3"/>
    <property type="match status" value="1"/>
</dbReference>
<dbReference type="InterPro" id="IPR013083">
    <property type="entry name" value="Znf_RING/FYVE/PHD"/>
</dbReference>
<dbReference type="InterPro" id="IPR001841">
    <property type="entry name" value="Znf_RING"/>
</dbReference>
<proteinExistence type="predicted"/>
<keyword evidence="8" id="KW-0808">Transferase</keyword>
<keyword evidence="7" id="KW-0853">WD repeat</keyword>
<comment type="pathway">
    <text evidence="4">Protein modification; protein ubiquitination.</text>
</comment>
<keyword evidence="13" id="KW-0862">Zinc</keyword>
<evidence type="ECO:0000256" key="8">
    <source>
        <dbReference type="ARBA" id="ARBA00022679"/>
    </source>
</evidence>
<evidence type="ECO:0000256" key="16">
    <source>
        <dbReference type="PROSITE-ProRule" id="PRU00175"/>
    </source>
</evidence>
<keyword evidence="14" id="KW-0234">DNA repair</keyword>
<keyword evidence="15" id="KW-0539">Nucleus</keyword>
<comment type="catalytic activity">
    <reaction evidence="1">
        <text>S-ubiquitinyl-[E2 ubiquitin-conjugating enzyme]-L-cysteine + [acceptor protein]-L-lysine = [E2 ubiquitin-conjugating enzyme]-L-cysteine + N(6)-ubiquitinyl-[acceptor protein]-L-lysine.</text>
        <dbReference type="EC" id="2.3.2.27"/>
    </reaction>
</comment>
<evidence type="ECO:0000256" key="5">
    <source>
        <dbReference type="ARBA" id="ARBA00012483"/>
    </source>
</evidence>
<evidence type="ECO:0000256" key="17">
    <source>
        <dbReference type="SAM" id="Coils"/>
    </source>
</evidence>
<dbReference type="SMART" id="SM00184">
    <property type="entry name" value="RING"/>
    <property type="match status" value="1"/>
</dbReference>
<keyword evidence="10" id="KW-0227">DNA damage</keyword>
<keyword evidence="12" id="KW-0833">Ubl conjugation pathway</keyword>
<dbReference type="InterPro" id="IPR056527">
    <property type="entry name" value="WD40_RFWD3"/>
</dbReference>
<dbReference type="InterPro" id="IPR015943">
    <property type="entry name" value="WD40/YVTN_repeat-like_dom_sf"/>
</dbReference>
<dbReference type="GO" id="GO:0061630">
    <property type="term" value="F:ubiquitin protein ligase activity"/>
    <property type="evidence" value="ECO:0007669"/>
    <property type="project" value="UniProtKB-EC"/>
</dbReference>